<dbReference type="InterPro" id="IPR001633">
    <property type="entry name" value="EAL_dom"/>
</dbReference>
<feature type="domain" description="EAL" evidence="1">
    <location>
        <begin position="267"/>
        <end position="515"/>
    </location>
</feature>
<dbReference type="Pfam" id="PF00563">
    <property type="entry name" value="EAL"/>
    <property type="match status" value="1"/>
</dbReference>
<dbReference type="PANTHER" id="PTHR33121">
    <property type="entry name" value="CYCLIC DI-GMP PHOSPHODIESTERASE PDEF"/>
    <property type="match status" value="1"/>
</dbReference>
<dbReference type="PROSITE" id="PS50883">
    <property type="entry name" value="EAL"/>
    <property type="match status" value="1"/>
</dbReference>
<keyword evidence="3" id="KW-1185">Reference proteome</keyword>
<protein>
    <submittedName>
        <fullName evidence="2">EAL domain-containing protein</fullName>
    </submittedName>
</protein>
<proteinExistence type="predicted"/>
<accession>A0ABX8TNU1</accession>
<dbReference type="SMART" id="SM00052">
    <property type="entry name" value="EAL"/>
    <property type="match status" value="1"/>
</dbReference>
<dbReference type="CDD" id="cd01948">
    <property type="entry name" value="EAL"/>
    <property type="match status" value="1"/>
</dbReference>
<name>A0ABX8TNU1_9CAUL</name>
<gene>
    <name evidence="2" type="ORF">KWG56_07460</name>
</gene>
<evidence type="ECO:0000313" key="3">
    <source>
        <dbReference type="Proteomes" id="UP000824334"/>
    </source>
</evidence>
<dbReference type="Proteomes" id="UP000824334">
    <property type="component" value="Chromosome"/>
</dbReference>
<organism evidence="2 3">
    <name type="scientific">Brevundimonas nasdae</name>
    <dbReference type="NCBI Taxonomy" id="172043"/>
    <lineage>
        <taxon>Bacteria</taxon>
        <taxon>Pseudomonadati</taxon>
        <taxon>Pseudomonadota</taxon>
        <taxon>Alphaproteobacteria</taxon>
        <taxon>Caulobacterales</taxon>
        <taxon>Caulobacteraceae</taxon>
        <taxon>Brevundimonas</taxon>
    </lineage>
</organism>
<dbReference type="RefSeq" id="WP_219354298.1">
    <property type="nucleotide sequence ID" value="NZ_CP080034.1"/>
</dbReference>
<sequence>MSLTTRLLGLAFASADALVELTPRGDVVFAIGAAAQLGHDAGVAWKNRPFADVLHDGSSAMAAIRHTRPGARSAQMDILIAAGPGQVRRAFLRAFVLPELAPAISCAIAYDGPAFSIADLQPAALLDVQTFLADAGRIVAETPGLSLAFLDVQGVAGLSGDAADRVHQRIQATLQSAAAQGSSAAKITAERFALLRPADDQRDLAAEIIEAGKTEGVTLNAEAYAAPVPEQSDNLCVLRAMRFAIEDCLKDGGLANPQIAFSESLKRTLRDAELFRNLVKARAFQIHYQPIVDLSTRDVHHFEALARFSPNNSPADAIRMAEELDLIESFDLAVAEKVLKRMRRPGAGLLKMAINVSGASLSSDAYVEQLLHMTSGAPEERSRLIVEVTETAALADIEAANRRIAALRAANIKVCIDDFGAGSAAYDYLRNLSVDAVKIDGSLVRDIDTDNRARTMLRSVTQLCQSLNLETIAEMIETEAVAARLKALGVTYGQGWLFGRAEAEPRTSLTTVSAARRRGAVEAWG</sequence>
<dbReference type="EMBL" id="CP080034">
    <property type="protein sequence ID" value="QYC11777.1"/>
    <property type="molecule type" value="Genomic_DNA"/>
</dbReference>
<dbReference type="InterPro" id="IPR050706">
    <property type="entry name" value="Cyclic-di-GMP_PDE-like"/>
</dbReference>
<dbReference type="PANTHER" id="PTHR33121:SF70">
    <property type="entry name" value="SIGNALING PROTEIN YKOW"/>
    <property type="match status" value="1"/>
</dbReference>
<evidence type="ECO:0000259" key="1">
    <source>
        <dbReference type="PROSITE" id="PS50883"/>
    </source>
</evidence>
<dbReference type="GeneID" id="94375097"/>
<reference evidence="2 3" key="1">
    <citation type="submission" date="2021-07" db="EMBL/GenBank/DDBJ databases">
        <title>Isolation and characterization of bacteria from a gold mining with a capacity of golden bioaccumulation.</title>
        <authorList>
            <person name="Yang X.J."/>
        </authorList>
    </citation>
    <scope>NUCLEOTIDE SEQUENCE [LARGE SCALE GENOMIC DNA]</scope>
    <source>
        <strain evidence="2 3">Au29</strain>
    </source>
</reference>
<evidence type="ECO:0000313" key="2">
    <source>
        <dbReference type="EMBL" id="QYC11777.1"/>
    </source>
</evidence>